<reference evidence="1" key="2">
    <citation type="submission" date="2022-06" db="UniProtKB">
        <authorList>
            <consortium name="EnsemblMetazoa"/>
        </authorList>
    </citation>
    <scope>IDENTIFICATION</scope>
    <source>
        <strain evidence="1">PS312</strain>
    </source>
</reference>
<accession>A0A2A6CCY1</accession>
<name>A0A2A6CCY1_PRIPA</name>
<evidence type="ECO:0000313" key="2">
    <source>
        <dbReference type="Proteomes" id="UP000005239"/>
    </source>
</evidence>
<proteinExistence type="predicted"/>
<dbReference type="EnsemblMetazoa" id="PPA39981.1">
    <property type="protein sequence ID" value="PPA39981.1"/>
    <property type="gene ID" value="WBGene00278350"/>
</dbReference>
<reference evidence="2" key="1">
    <citation type="journal article" date="2008" name="Nat. Genet.">
        <title>The Pristionchus pacificus genome provides a unique perspective on nematode lifestyle and parasitism.</title>
        <authorList>
            <person name="Dieterich C."/>
            <person name="Clifton S.W."/>
            <person name="Schuster L.N."/>
            <person name="Chinwalla A."/>
            <person name="Delehaunty K."/>
            <person name="Dinkelacker I."/>
            <person name="Fulton L."/>
            <person name="Fulton R."/>
            <person name="Godfrey J."/>
            <person name="Minx P."/>
            <person name="Mitreva M."/>
            <person name="Roeseler W."/>
            <person name="Tian H."/>
            <person name="Witte H."/>
            <person name="Yang S.P."/>
            <person name="Wilson R.K."/>
            <person name="Sommer R.J."/>
        </authorList>
    </citation>
    <scope>NUCLEOTIDE SEQUENCE [LARGE SCALE GENOMIC DNA]</scope>
    <source>
        <strain evidence="2">PS312</strain>
    </source>
</reference>
<dbReference type="AlphaFoldDB" id="A0A2A6CCY1"/>
<sequence length="71" mass="7970">MGKEELGVAKTTAKVKRTTAQKRILRIILERKFYNGNSKCTVYKSTQPKQQVSHKEGCSSIDDRVATTRVG</sequence>
<organism evidence="1 2">
    <name type="scientific">Pristionchus pacificus</name>
    <name type="common">Parasitic nematode worm</name>
    <dbReference type="NCBI Taxonomy" id="54126"/>
    <lineage>
        <taxon>Eukaryota</taxon>
        <taxon>Metazoa</taxon>
        <taxon>Ecdysozoa</taxon>
        <taxon>Nematoda</taxon>
        <taxon>Chromadorea</taxon>
        <taxon>Rhabditida</taxon>
        <taxon>Rhabditina</taxon>
        <taxon>Diplogasteromorpha</taxon>
        <taxon>Diplogasteroidea</taxon>
        <taxon>Neodiplogasteridae</taxon>
        <taxon>Pristionchus</taxon>
    </lineage>
</organism>
<gene>
    <name evidence="1" type="primary">WBGene00278350</name>
</gene>
<protein>
    <submittedName>
        <fullName evidence="1">Uncharacterized protein</fullName>
    </submittedName>
</protein>
<evidence type="ECO:0000313" key="1">
    <source>
        <dbReference type="EnsemblMetazoa" id="PPA39981.1"/>
    </source>
</evidence>
<dbReference type="Proteomes" id="UP000005239">
    <property type="component" value="Unassembled WGS sequence"/>
</dbReference>
<keyword evidence="2" id="KW-1185">Reference proteome</keyword>
<accession>A0A8R1YY08</accession>